<name>A0AA39MJC0_ARMTA</name>
<keyword evidence="2" id="KW-1185">Reference proteome</keyword>
<dbReference type="AlphaFoldDB" id="A0AA39MJC0"/>
<dbReference type="GeneID" id="85352250"/>
<gene>
    <name evidence="1" type="ORF">EV420DRAFT_1317597</name>
</gene>
<evidence type="ECO:0000313" key="1">
    <source>
        <dbReference type="EMBL" id="KAK0435814.1"/>
    </source>
</evidence>
<dbReference type="EMBL" id="JAUEPS010000139">
    <property type="protein sequence ID" value="KAK0435814.1"/>
    <property type="molecule type" value="Genomic_DNA"/>
</dbReference>
<proteinExistence type="predicted"/>
<dbReference type="PANTHER" id="PTHR33835">
    <property type="entry name" value="YALI0C07656P"/>
    <property type="match status" value="1"/>
</dbReference>
<dbReference type="Proteomes" id="UP001175211">
    <property type="component" value="Unassembled WGS sequence"/>
</dbReference>
<protein>
    <submittedName>
        <fullName evidence="1">Uncharacterized protein</fullName>
    </submittedName>
</protein>
<dbReference type="RefSeq" id="XP_060322094.1">
    <property type="nucleotide sequence ID" value="XM_060468702.1"/>
</dbReference>
<reference evidence="1" key="1">
    <citation type="submission" date="2023-06" db="EMBL/GenBank/DDBJ databases">
        <authorList>
            <consortium name="Lawrence Berkeley National Laboratory"/>
            <person name="Ahrendt S."/>
            <person name="Sahu N."/>
            <person name="Indic B."/>
            <person name="Wong-Bajracharya J."/>
            <person name="Merenyi Z."/>
            <person name="Ke H.-M."/>
            <person name="Monk M."/>
            <person name="Kocsube S."/>
            <person name="Drula E."/>
            <person name="Lipzen A."/>
            <person name="Balint B."/>
            <person name="Henrissat B."/>
            <person name="Andreopoulos B."/>
            <person name="Martin F.M."/>
            <person name="Harder C.B."/>
            <person name="Rigling D."/>
            <person name="Ford K.L."/>
            <person name="Foster G.D."/>
            <person name="Pangilinan J."/>
            <person name="Papanicolaou A."/>
            <person name="Barry K."/>
            <person name="LaButti K."/>
            <person name="Viragh M."/>
            <person name="Koriabine M."/>
            <person name="Yan M."/>
            <person name="Riley R."/>
            <person name="Champramary S."/>
            <person name="Plett K.L."/>
            <person name="Tsai I.J."/>
            <person name="Slot J."/>
            <person name="Sipos G."/>
            <person name="Plett J."/>
            <person name="Nagy L.G."/>
            <person name="Grigoriev I.V."/>
        </authorList>
    </citation>
    <scope>NUCLEOTIDE SEQUENCE</scope>
    <source>
        <strain evidence="1">CCBAS 213</strain>
    </source>
</reference>
<dbReference type="SUPFAM" id="SSF56281">
    <property type="entry name" value="Metallo-hydrolase/oxidoreductase"/>
    <property type="match status" value="1"/>
</dbReference>
<organism evidence="1 2">
    <name type="scientific">Armillaria tabescens</name>
    <name type="common">Ringless honey mushroom</name>
    <name type="synonym">Agaricus tabescens</name>
    <dbReference type="NCBI Taxonomy" id="1929756"/>
    <lineage>
        <taxon>Eukaryota</taxon>
        <taxon>Fungi</taxon>
        <taxon>Dikarya</taxon>
        <taxon>Basidiomycota</taxon>
        <taxon>Agaricomycotina</taxon>
        <taxon>Agaricomycetes</taxon>
        <taxon>Agaricomycetidae</taxon>
        <taxon>Agaricales</taxon>
        <taxon>Marasmiineae</taxon>
        <taxon>Physalacriaceae</taxon>
        <taxon>Desarmillaria</taxon>
    </lineage>
</organism>
<accession>A0AA39MJC0</accession>
<sequence>MTELVIREVAKDVWIFSKPFSRMGMPFGGRSTAIKLQNGGVWVLASTPLDDATKTKLSELGPVQRVSMYIIGADAVHHLFLTEFKTAYPHAKLIAPQDAIKRHNNKELKFDGAWGLDASDTKYGFEDEIKHCYFSGFINKDVAFLHEASKSMIQADLLLNLPGTEQYSKSSASGKVPIIGSLGPQSWLHPRFTWSMGMDKEAMKTAAKTVDGWDFQRIIPCHGDVIEKDAKQAWKDAYKFFLD</sequence>
<dbReference type="PANTHER" id="PTHR33835:SF1">
    <property type="entry name" value="METALLO-BETA-LACTAMASE DOMAIN-CONTAINING PROTEIN"/>
    <property type="match status" value="1"/>
</dbReference>
<dbReference type="InterPro" id="IPR036866">
    <property type="entry name" value="RibonucZ/Hydroxyglut_hydro"/>
</dbReference>
<comment type="caution">
    <text evidence="1">The sequence shown here is derived from an EMBL/GenBank/DDBJ whole genome shotgun (WGS) entry which is preliminary data.</text>
</comment>
<dbReference type="InterPro" id="IPR025638">
    <property type="entry name" value="DUF4336"/>
</dbReference>
<evidence type="ECO:0000313" key="2">
    <source>
        <dbReference type="Proteomes" id="UP001175211"/>
    </source>
</evidence>